<dbReference type="Proteomes" id="UP000717328">
    <property type="component" value="Unassembled WGS sequence"/>
</dbReference>
<sequence length="268" mass="30643">MASLLQLPQELLDMILELLDDFSLEDLPSNHLQQAAKKHLFRSITLDEAEIFNLEQKINEDKNLVNYVRNVTIVTDSSLDEKNYQSIQAIINALPQPPVCQKVTVKCPEGAILANIPESLKISILRLTKGNYFQTLELEDGRFPHVGMAFDDDIKDMDFFENWEPIWHISPHPLDKNRKMAYIKSLSLYGISREEYDSLAVLGDEEKTMASLKNLRSLTIRPNFLYDYKLLNSVLKRCGDSIEDFGLGIGTSQIQVAYALLRIYFNKG</sequence>
<dbReference type="EMBL" id="JABCKI010000852">
    <property type="protein sequence ID" value="KAG5649590.1"/>
    <property type="molecule type" value="Genomic_DNA"/>
</dbReference>
<gene>
    <name evidence="1" type="ORF">H0H81_002973</name>
</gene>
<comment type="caution">
    <text evidence="1">The sequence shown here is derived from an EMBL/GenBank/DDBJ whole genome shotgun (WGS) entry which is preliminary data.</text>
</comment>
<evidence type="ECO:0000313" key="2">
    <source>
        <dbReference type="Proteomes" id="UP000717328"/>
    </source>
</evidence>
<reference evidence="1" key="1">
    <citation type="submission" date="2021-02" db="EMBL/GenBank/DDBJ databases">
        <authorList>
            <person name="Nieuwenhuis M."/>
            <person name="Van De Peppel L.J.J."/>
        </authorList>
    </citation>
    <scope>NUCLEOTIDE SEQUENCE</scope>
    <source>
        <strain evidence="1">D49</strain>
    </source>
</reference>
<evidence type="ECO:0000313" key="1">
    <source>
        <dbReference type="EMBL" id="KAG5649590.1"/>
    </source>
</evidence>
<accession>A0A9P7KIC2</accession>
<reference evidence="1" key="2">
    <citation type="submission" date="2021-10" db="EMBL/GenBank/DDBJ databases">
        <title>Phylogenomics reveals ancestral predisposition of the termite-cultivated fungus Termitomyces towards a domesticated lifestyle.</title>
        <authorList>
            <person name="Auxier B."/>
            <person name="Grum-Grzhimaylo A."/>
            <person name="Cardenas M.E."/>
            <person name="Lodge J.D."/>
            <person name="Laessoe T."/>
            <person name="Pedersen O."/>
            <person name="Smith M.E."/>
            <person name="Kuyper T.W."/>
            <person name="Franco-Molano E.A."/>
            <person name="Baroni T.J."/>
            <person name="Aanen D.K."/>
        </authorList>
    </citation>
    <scope>NUCLEOTIDE SEQUENCE</scope>
    <source>
        <strain evidence="1">D49</strain>
    </source>
</reference>
<name>A0A9P7KIC2_9AGAR</name>
<protein>
    <submittedName>
        <fullName evidence="1">Uncharacterized protein</fullName>
    </submittedName>
</protein>
<organism evidence="1 2">
    <name type="scientific">Sphagnurus paluster</name>
    <dbReference type="NCBI Taxonomy" id="117069"/>
    <lineage>
        <taxon>Eukaryota</taxon>
        <taxon>Fungi</taxon>
        <taxon>Dikarya</taxon>
        <taxon>Basidiomycota</taxon>
        <taxon>Agaricomycotina</taxon>
        <taxon>Agaricomycetes</taxon>
        <taxon>Agaricomycetidae</taxon>
        <taxon>Agaricales</taxon>
        <taxon>Tricholomatineae</taxon>
        <taxon>Lyophyllaceae</taxon>
        <taxon>Sphagnurus</taxon>
    </lineage>
</organism>
<dbReference type="AlphaFoldDB" id="A0A9P7KIC2"/>
<proteinExistence type="predicted"/>
<keyword evidence="2" id="KW-1185">Reference proteome</keyword>